<reference evidence="2" key="2">
    <citation type="journal article" date="2023" name="Science">
        <title>Genomic signatures of disease resistance in endangered staghorn corals.</title>
        <authorList>
            <person name="Vollmer S.V."/>
            <person name="Selwyn J.D."/>
            <person name="Despard B.A."/>
            <person name="Roesel C.L."/>
        </authorList>
    </citation>
    <scope>NUCLEOTIDE SEQUENCE</scope>
    <source>
        <strain evidence="2">K2</strain>
    </source>
</reference>
<comment type="caution">
    <text evidence="2">The sequence shown here is derived from an EMBL/GenBank/DDBJ whole genome shotgun (WGS) entry which is preliminary data.</text>
</comment>
<sequence length="378" mass="42467">MSAGVIKCSPLTIILLFGVIASLVAKVAELQSGYVHSSITYCVRHDLITDPALECFCVELKLPFTAPVLILNAYRSPSSNAQTDTSLATCIENVVAQNKECFILGDYNINTLCARSCSNRLLKSIHSLGLSQMVDKPTRVDLTAQQDLLRLPHLSTTSTFPMFTILLKSMFPMSPSVTIILYSLSDDEMPVFSFDNPSDALDTWCNIYNSIVDLHVPRRVKRVKSLMLLKWMDKSILASIRTRNRLKKSATNAASWLEYNTYRKKITFQIRKAKKRFYAHLIEEKKGDDSRYVTEPHEIAAMFNLGYVYTIPDSSCADTKTISDRASVHKGIAYFGAVFTTERRCAASILKVNRHVSDRFSYHSLTSCEQVPDRSGSQ</sequence>
<gene>
    <name evidence="2" type="ORF">P5673_018847</name>
</gene>
<keyword evidence="1" id="KW-0732">Signal</keyword>
<dbReference type="AlphaFoldDB" id="A0AAD9QCA8"/>
<accession>A0AAD9QCA8</accession>
<feature type="signal peptide" evidence="1">
    <location>
        <begin position="1"/>
        <end position="25"/>
    </location>
</feature>
<dbReference type="PANTHER" id="PTHR47510:SF3">
    <property type="entry name" value="ENDO_EXONUCLEASE_PHOSPHATASE DOMAIN-CONTAINING PROTEIN"/>
    <property type="match status" value="1"/>
</dbReference>
<evidence type="ECO:0000256" key="1">
    <source>
        <dbReference type="SAM" id="SignalP"/>
    </source>
</evidence>
<organism evidence="2 3">
    <name type="scientific">Acropora cervicornis</name>
    <name type="common">Staghorn coral</name>
    <dbReference type="NCBI Taxonomy" id="6130"/>
    <lineage>
        <taxon>Eukaryota</taxon>
        <taxon>Metazoa</taxon>
        <taxon>Cnidaria</taxon>
        <taxon>Anthozoa</taxon>
        <taxon>Hexacorallia</taxon>
        <taxon>Scleractinia</taxon>
        <taxon>Astrocoeniina</taxon>
        <taxon>Acroporidae</taxon>
        <taxon>Acropora</taxon>
    </lineage>
</organism>
<feature type="chain" id="PRO_5042000973" description="Endonuclease/exonuclease/phosphatase domain-containing protein" evidence="1">
    <location>
        <begin position="26"/>
        <end position="378"/>
    </location>
</feature>
<keyword evidence="3" id="KW-1185">Reference proteome</keyword>
<evidence type="ECO:0000313" key="3">
    <source>
        <dbReference type="Proteomes" id="UP001249851"/>
    </source>
</evidence>
<proteinExistence type="predicted"/>
<dbReference type="Proteomes" id="UP001249851">
    <property type="component" value="Unassembled WGS sequence"/>
</dbReference>
<dbReference type="PANTHER" id="PTHR47510">
    <property type="entry name" value="REVERSE TRANSCRIPTASE DOMAIN-CONTAINING PROTEIN"/>
    <property type="match status" value="1"/>
</dbReference>
<dbReference type="EMBL" id="JARQWQ010000043">
    <property type="protein sequence ID" value="KAK2558653.1"/>
    <property type="molecule type" value="Genomic_DNA"/>
</dbReference>
<name>A0AAD9QCA8_ACRCE</name>
<evidence type="ECO:0000313" key="2">
    <source>
        <dbReference type="EMBL" id="KAK2558653.1"/>
    </source>
</evidence>
<evidence type="ECO:0008006" key="4">
    <source>
        <dbReference type="Google" id="ProtNLM"/>
    </source>
</evidence>
<reference evidence="2" key="1">
    <citation type="journal article" date="2023" name="G3 (Bethesda)">
        <title>Whole genome assembly and annotation of the endangered Caribbean coral Acropora cervicornis.</title>
        <authorList>
            <person name="Selwyn J.D."/>
            <person name="Vollmer S.V."/>
        </authorList>
    </citation>
    <scope>NUCLEOTIDE SEQUENCE</scope>
    <source>
        <strain evidence="2">K2</strain>
    </source>
</reference>
<protein>
    <recommendedName>
        <fullName evidence="4">Endonuclease/exonuclease/phosphatase domain-containing protein</fullName>
    </recommendedName>
</protein>